<organism evidence="2 3">
    <name type="scientific">Nocardia vermiculata</name>
    <dbReference type="NCBI Taxonomy" id="257274"/>
    <lineage>
        <taxon>Bacteria</taxon>
        <taxon>Bacillati</taxon>
        <taxon>Actinomycetota</taxon>
        <taxon>Actinomycetes</taxon>
        <taxon>Mycobacteriales</taxon>
        <taxon>Nocardiaceae</taxon>
        <taxon>Nocardia</taxon>
    </lineage>
</organism>
<feature type="domain" description="HTH cro/C1-type" evidence="1">
    <location>
        <begin position="14"/>
        <end position="47"/>
    </location>
</feature>
<proteinExistence type="predicted"/>
<dbReference type="EMBL" id="JAAXOP010000022">
    <property type="protein sequence ID" value="NKY53941.1"/>
    <property type="molecule type" value="Genomic_DNA"/>
</dbReference>
<dbReference type="SUPFAM" id="SSF47413">
    <property type="entry name" value="lambda repressor-like DNA-binding domains"/>
    <property type="match status" value="1"/>
</dbReference>
<dbReference type="SMART" id="SM00530">
    <property type="entry name" value="HTH_XRE"/>
    <property type="match status" value="1"/>
</dbReference>
<dbReference type="Gene3D" id="1.10.260.40">
    <property type="entry name" value="lambda repressor-like DNA-binding domains"/>
    <property type="match status" value="1"/>
</dbReference>
<dbReference type="GO" id="GO:0003677">
    <property type="term" value="F:DNA binding"/>
    <property type="evidence" value="ECO:0007669"/>
    <property type="project" value="InterPro"/>
</dbReference>
<dbReference type="PROSITE" id="PS50943">
    <property type="entry name" value="HTH_CROC1"/>
    <property type="match status" value="1"/>
</dbReference>
<dbReference type="CDD" id="cd00093">
    <property type="entry name" value="HTH_XRE"/>
    <property type="match status" value="1"/>
</dbReference>
<dbReference type="Pfam" id="PF13560">
    <property type="entry name" value="HTH_31"/>
    <property type="match status" value="1"/>
</dbReference>
<dbReference type="Proteomes" id="UP000565711">
    <property type="component" value="Unassembled WGS sequence"/>
</dbReference>
<dbReference type="AlphaFoldDB" id="A0A846Y873"/>
<reference evidence="2 3" key="1">
    <citation type="submission" date="2020-04" db="EMBL/GenBank/DDBJ databases">
        <title>MicrobeNet Type strains.</title>
        <authorList>
            <person name="Nicholson A.C."/>
        </authorList>
    </citation>
    <scope>NUCLEOTIDE SEQUENCE [LARGE SCALE GENOMIC DNA]</scope>
    <source>
        <strain evidence="2 3">JCM 12354</strain>
    </source>
</reference>
<accession>A0A846Y873</accession>
<dbReference type="InterPro" id="IPR010982">
    <property type="entry name" value="Lambda_DNA-bd_dom_sf"/>
</dbReference>
<comment type="caution">
    <text evidence="2">The sequence shown here is derived from an EMBL/GenBank/DDBJ whole genome shotgun (WGS) entry which is preliminary data.</text>
</comment>
<protein>
    <submittedName>
        <fullName evidence="2">Helix-turn-helix domain-containing protein</fullName>
    </submittedName>
</protein>
<evidence type="ECO:0000259" key="1">
    <source>
        <dbReference type="PROSITE" id="PS50943"/>
    </source>
</evidence>
<sequence>MGTALVRRHIGRTFEAMRLRRGLTQDQAGREIQRSRGTISRIEEGHSAVRFRDSDVALMLDLYEATDSERDLLTALTAETRNGAKKSWWHDYTDTDLPEQMRLFYVLEDAAATICQYEPELIPGLLQTRRYARVMMTTPAGYATEEEAQRRTQLRMDRQSVLTRPRAPQLSVVLNEAAIRRPMGGADVMAEQLEHVLEFAARGNITIRIVPFSVGEHAGAVVSAFSLMDFPDLPGTAGPLEPPVVFVDTLTGAMYLNKPDEVSAYRLVWQDLIDRASTPDESLDLIRKALEEYRNG</sequence>
<dbReference type="InterPro" id="IPR001387">
    <property type="entry name" value="Cro/C1-type_HTH"/>
</dbReference>
<evidence type="ECO:0000313" key="3">
    <source>
        <dbReference type="Proteomes" id="UP000565711"/>
    </source>
</evidence>
<keyword evidence="3" id="KW-1185">Reference proteome</keyword>
<dbReference type="Pfam" id="PF19054">
    <property type="entry name" value="DUF5753"/>
    <property type="match status" value="1"/>
</dbReference>
<evidence type="ECO:0000313" key="2">
    <source>
        <dbReference type="EMBL" id="NKY53941.1"/>
    </source>
</evidence>
<name>A0A846Y873_9NOCA</name>
<gene>
    <name evidence="2" type="ORF">HGA08_27480</name>
</gene>
<dbReference type="InterPro" id="IPR043917">
    <property type="entry name" value="DUF5753"/>
</dbReference>